<organism evidence="4 5">
    <name type="scientific">Phenylobacterium haematophilum</name>
    <dbReference type="NCBI Taxonomy" id="98513"/>
    <lineage>
        <taxon>Bacteria</taxon>
        <taxon>Pseudomonadati</taxon>
        <taxon>Pseudomonadota</taxon>
        <taxon>Alphaproteobacteria</taxon>
        <taxon>Caulobacterales</taxon>
        <taxon>Caulobacteraceae</taxon>
        <taxon>Phenylobacterium</taxon>
    </lineage>
</organism>
<evidence type="ECO:0000256" key="1">
    <source>
        <dbReference type="ARBA" id="ARBA00022729"/>
    </source>
</evidence>
<dbReference type="Proteomes" id="UP000530564">
    <property type="component" value="Unassembled WGS sequence"/>
</dbReference>
<dbReference type="EMBL" id="JACIDK010000005">
    <property type="protein sequence ID" value="MBB3892661.1"/>
    <property type="molecule type" value="Genomic_DNA"/>
</dbReference>
<evidence type="ECO:0000256" key="2">
    <source>
        <dbReference type="SAM" id="SignalP"/>
    </source>
</evidence>
<dbReference type="Gene3D" id="2.40.128.130">
    <property type="entry name" value="Autotransporter beta-domain"/>
    <property type="match status" value="1"/>
</dbReference>
<evidence type="ECO:0000313" key="4">
    <source>
        <dbReference type="EMBL" id="MBB3892661.1"/>
    </source>
</evidence>
<dbReference type="PANTHER" id="PTHR35037:SF3">
    <property type="entry name" value="C-TERMINAL REGION OF AIDA-LIKE PROTEIN"/>
    <property type="match status" value="1"/>
</dbReference>
<proteinExistence type="predicted"/>
<dbReference type="Pfam" id="PF12951">
    <property type="entry name" value="PATR"/>
    <property type="match status" value="4"/>
</dbReference>
<dbReference type="SUPFAM" id="SSF51126">
    <property type="entry name" value="Pectin lyase-like"/>
    <property type="match status" value="3"/>
</dbReference>
<name>A0A840A5B5_9CAUL</name>
<dbReference type="NCBIfam" id="TIGR02601">
    <property type="entry name" value="autotrns_rpt"/>
    <property type="match status" value="4"/>
</dbReference>
<sequence length="1579" mass="154847">MSRSYSVLSQSRRMGLCLTVSALALGAAAWSPTQAATFTAGTEQQLRDALAAAAASPDAQSTITLTAGFAVTAPMTLPNKQILLDPGGFTLTGLTFNGTSGSFVITGGGILPLVGSSMAAQFSASGGEVRLEGGAKLTASGTAFVSSGGTLIVDGVGSVLTANALEAANGGAATIRIRNGGVVHALTTAAIAMAPNNTLDLTVSGAGSKLIFDQAVSLGTINNGSNATWTISDQGVASVGQNLIVGSQNSAQPTAPRITVTGSGSTLGVGSLTFYRGEVSVLDSAALTTGTLSVGPRINNGSATLLVADAGSRLTANGAVTLGASPGPGIVTLARGGVLEANSSFTVGAATAVGVLNIGGGEAAAAVDAGVLDTATVTLGAAGRLNFNHTGTDYAFAPTIAGAGTIKVAAGTTRLTGDSSSFTGTTSLAGGRLDVDGKLGGNLTVAAGTTLGGSGTLGGDVTVTAGSIAPGNSPGTLTIAGDLSLDPASMLEIEFGESNVVGGPMNDLIKVGGDLRLDGTVNVTVTAGGVFDAGLYRIASYGGALDNQGLTIGATPPGSTVSVQTVIPGQVNLINTGGMPVNFWDGDGGASANNGRVDGGAGTWTSASLNWTTGTGAVNTAYTAADLLIFAGAPGAVGVGTVTTNGGVQFAVDGYRLSGGAITLSGAGRIFRVGDGTADGKNFVATIDSPLVGASAGITKTDLGTLILNGANTYGFVTNVNAGTLLINGSVAGGGSALVVGVNGTIGGTGTSRGGVVNGTLAPGGLTAPGALTINGPLTLGASSILRYRLGQADTVGGSLNDLTVVNGALTLNGTLNVTQSTGGNFLKGVYRLIDYTGVLTDNVLDVGTLPAGFTGVIQTSIANQVNLIASGAPPAGPGGGGEPPAPPPTFNFWDGAGGADGAITGGDGVWSASPANWTTASGAANGAYTADAFAIFAGTAGTVTVDGSEGPITVTGLQFASDGYRLTGDAVTLSAGDNVVRVGDGTTVGATFVADIASELTGAGLLNKEDGGMLILTGENSYSGGTTVSGGVLQIGDGGASGSIRGDVSNDGTLAFKRSDDVSFGGVVSGTGILAQLGAGVLSLTGDSSAFAGVTEIRAGTLAIDGQLGGVTNVLPGARLIGSGQLGGLVNQAGGVVSPGRGGVGVLTLTGDYAGAGGVLELDATLAGDNAPADRLVVRGATSGVTPVKINRLAGGTGALTEDGILLVQVDGASAPGAFALAQGDYRRGDEHVLVAGAYGYVMRRDAVGGDWRLRSNLEPSEIPGSPADAPLYQPGVPIYEAYPQALQLLNGLGTMRERTGARQWSGQAGVGVWGRMEGGRTKLAPDASTTRADLKADRWKLQFGVEPLAGETGGGVISAGLTGYLGGAKTKVASPYGGGDIETKAYGVGANLTWIAAGGGYVDAQVQASWFDSDLSSSLLGRRADGLSGEGLAAALEAGHGFTVGGLRLTPQAQLSYAKVDFDSFTDGFGALVANDKSESLIARAGLGLDYAMAAGGGLYAVADLSHEFLDGSAVDVSGVPVFSRLERAWVGLTAGGTYAWGEGRYTLYGEVSGDTSLSGFGDSYDVAGTAGFRVRF</sequence>
<dbReference type="NCBIfam" id="TIGR01414">
    <property type="entry name" value="autotrans_barl"/>
    <property type="match status" value="1"/>
</dbReference>
<dbReference type="CDD" id="cd01344">
    <property type="entry name" value="PL2_Passenger_AT"/>
    <property type="match status" value="1"/>
</dbReference>
<keyword evidence="1 2" id="KW-0732">Signal</keyword>
<dbReference type="SMART" id="SM00869">
    <property type="entry name" value="Autotransporter"/>
    <property type="match status" value="1"/>
</dbReference>
<dbReference type="InterPro" id="IPR006315">
    <property type="entry name" value="OM_autotransptr_brl_dom"/>
</dbReference>
<feature type="domain" description="Autotransporter" evidence="3">
    <location>
        <begin position="1307"/>
        <end position="1579"/>
    </location>
</feature>
<dbReference type="PROSITE" id="PS51208">
    <property type="entry name" value="AUTOTRANSPORTER"/>
    <property type="match status" value="1"/>
</dbReference>
<comment type="caution">
    <text evidence="4">The sequence shown here is derived from an EMBL/GenBank/DDBJ whole genome shotgun (WGS) entry which is preliminary data.</text>
</comment>
<dbReference type="GO" id="GO:0019867">
    <property type="term" value="C:outer membrane"/>
    <property type="evidence" value="ECO:0007669"/>
    <property type="project" value="InterPro"/>
</dbReference>
<evidence type="ECO:0000259" key="3">
    <source>
        <dbReference type="PROSITE" id="PS51208"/>
    </source>
</evidence>
<dbReference type="InterPro" id="IPR005546">
    <property type="entry name" value="Autotransporte_beta"/>
</dbReference>
<dbReference type="InterPro" id="IPR013425">
    <property type="entry name" value="Autotrns_rpt"/>
</dbReference>
<reference evidence="4 5" key="1">
    <citation type="submission" date="2020-08" db="EMBL/GenBank/DDBJ databases">
        <title>Genomic Encyclopedia of Type Strains, Phase IV (KMG-IV): sequencing the most valuable type-strain genomes for metagenomic binning, comparative biology and taxonomic classification.</title>
        <authorList>
            <person name="Goeker M."/>
        </authorList>
    </citation>
    <scope>NUCLEOTIDE SEQUENCE [LARGE SCALE GENOMIC DNA]</scope>
    <source>
        <strain evidence="4 5">DSM 21793</strain>
    </source>
</reference>
<keyword evidence="5" id="KW-1185">Reference proteome</keyword>
<dbReference type="SUPFAM" id="SSF103515">
    <property type="entry name" value="Autotransporter"/>
    <property type="match status" value="1"/>
</dbReference>
<dbReference type="InterPro" id="IPR051551">
    <property type="entry name" value="Autotransporter_adhesion"/>
</dbReference>
<dbReference type="Pfam" id="PF18883">
    <property type="entry name" value="AC_1"/>
    <property type="match status" value="1"/>
</dbReference>
<dbReference type="PANTHER" id="PTHR35037">
    <property type="entry name" value="C-TERMINAL REGION OF AIDA-LIKE PROTEIN"/>
    <property type="match status" value="1"/>
</dbReference>
<dbReference type="InterPro" id="IPR011050">
    <property type="entry name" value="Pectin_lyase_fold/virulence"/>
</dbReference>
<feature type="signal peptide" evidence="2">
    <location>
        <begin position="1"/>
        <end position="35"/>
    </location>
</feature>
<dbReference type="Gene3D" id="2.160.20.20">
    <property type="match status" value="1"/>
</dbReference>
<dbReference type="Pfam" id="PF03797">
    <property type="entry name" value="Autotransporter"/>
    <property type="match status" value="1"/>
</dbReference>
<dbReference type="InterPro" id="IPR036709">
    <property type="entry name" value="Autotransporte_beta_dom_sf"/>
</dbReference>
<evidence type="ECO:0000313" key="5">
    <source>
        <dbReference type="Proteomes" id="UP000530564"/>
    </source>
</evidence>
<gene>
    <name evidence="4" type="ORF">GGQ61_003397</name>
</gene>
<accession>A0A840A5B5</accession>
<dbReference type="RefSeq" id="WP_183775340.1">
    <property type="nucleotide sequence ID" value="NZ_JACIDK010000005.1"/>
</dbReference>
<feature type="chain" id="PRO_5032272754" evidence="2">
    <location>
        <begin position="36"/>
        <end position="1579"/>
    </location>
</feature>
<dbReference type="InterPro" id="IPR043990">
    <property type="entry name" value="AC_1"/>
</dbReference>
<dbReference type="InterPro" id="IPR012332">
    <property type="entry name" value="Autotransporter_pectin_lyase_C"/>
</dbReference>
<protein>
    <submittedName>
        <fullName evidence="4">Fibronectin-binding autotransporter adhesin</fullName>
    </submittedName>
</protein>